<proteinExistence type="predicted"/>
<evidence type="ECO:0000313" key="2">
    <source>
        <dbReference type="EMBL" id="AOE43754.1"/>
    </source>
</evidence>
<reference evidence="3" key="1">
    <citation type="submission" date="2016-07" db="EMBL/GenBank/DDBJ databases">
        <authorList>
            <person name="Florea S."/>
            <person name="Webb J.S."/>
            <person name="Jaromczyk J."/>
            <person name="Schardl C.L."/>
        </authorList>
    </citation>
    <scope>NUCLEOTIDE SEQUENCE [LARGE SCALE GENOMIC DNA]</scope>
</reference>
<dbReference type="RefSeq" id="YP_009287533.1">
    <property type="nucleotide sequence ID" value="NC_031074.1"/>
</dbReference>
<feature type="transmembrane region" description="Helical" evidence="1">
    <location>
        <begin position="142"/>
        <end position="162"/>
    </location>
</feature>
<keyword evidence="1" id="KW-1133">Transmembrane helix</keyword>
<feature type="transmembrane region" description="Helical" evidence="1">
    <location>
        <begin position="66"/>
        <end position="88"/>
    </location>
</feature>
<keyword evidence="1" id="KW-0472">Membrane</keyword>
<sequence length="221" mass="24044">MTAVAFTVPIISILLSPGLGEGILDPALQSLTGLPNLPELLSDLISVAMCILLLCHVAVSLDREDLLTSIIASGAAGIGLMSLCYAISPIASNRQIPSYRLVPSDAALNLYFVTLGIYGVMAGIFFIYASITTKTDNLPERLTLAAYFCFGGIMTLVGQQFITLGFVYNTMPPPEAFKLTGRYLWFGVGAMLAIALIMTIIIRRREVRPREFKRHRAVTLR</sequence>
<accession>A0A1B3AYD7</accession>
<dbReference type="KEGG" id="vg:29080329"/>
<keyword evidence="1" id="KW-0812">Transmembrane</keyword>
<protein>
    <submittedName>
        <fullName evidence="2">Uncharacterized protein</fullName>
    </submittedName>
</protein>
<dbReference type="EMBL" id="KX557272">
    <property type="protein sequence ID" value="AOE43754.1"/>
    <property type="molecule type" value="Genomic_DNA"/>
</dbReference>
<evidence type="ECO:0000256" key="1">
    <source>
        <dbReference type="SAM" id="Phobius"/>
    </source>
</evidence>
<feature type="transmembrane region" description="Helical" evidence="1">
    <location>
        <begin position="108"/>
        <end position="130"/>
    </location>
</feature>
<feature type="transmembrane region" description="Helical" evidence="1">
    <location>
        <begin position="44"/>
        <end position="61"/>
    </location>
</feature>
<dbReference type="GeneID" id="29080329"/>
<evidence type="ECO:0000313" key="3">
    <source>
        <dbReference type="Proteomes" id="UP000202170"/>
    </source>
</evidence>
<gene>
    <name evidence="2" type="primary">65</name>
    <name evidence="2" type="ORF">SEA_BANTAM_65</name>
</gene>
<dbReference type="Proteomes" id="UP000202170">
    <property type="component" value="Segment"/>
</dbReference>
<organism evidence="2 3">
    <name type="scientific">Gordonia phage Bantam</name>
    <dbReference type="NCBI Taxonomy" id="1887641"/>
    <lineage>
        <taxon>Viruses</taxon>
        <taxon>Duplodnaviria</taxon>
        <taxon>Heunggongvirae</taxon>
        <taxon>Uroviricota</taxon>
        <taxon>Caudoviricetes</taxon>
        <taxon>Bantamvirus</taxon>
        <taxon>Bantamvirus bantam</taxon>
    </lineage>
</organism>
<keyword evidence="3" id="KW-1185">Reference proteome</keyword>
<name>A0A1B3AYD7_9CAUD</name>
<feature type="transmembrane region" description="Helical" evidence="1">
    <location>
        <begin position="182"/>
        <end position="202"/>
    </location>
</feature>